<evidence type="ECO:0000256" key="3">
    <source>
        <dbReference type="ARBA" id="ARBA00023098"/>
    </source>
</evidence>
<evidence type="ECO:0000313" key="5">
    <source>
        <dbReference type="Proteomes" id="UP000515563"/>
    </source>
</evidence>
<evidence type="ECO:0000313" key="4">
    <source>
        <dbReference type="EMBL" id="QNE20340.1"/>
    </source>
</evidence>
<name>A0A7G6X275_9ACTN</name>
<keyword evidence="2" id="KW-0442">Lipid degradation</keyword>
<dbReference type="Gene3D" id="3.40.50.1820">
    <property type="entry name" value="alpha/beta hydrolase"/>
    <property type="match status" value="1"/>
</dbReference>
<reference evidence="4 5" key="2">
    <citation type="journal article" date="2020" name="Microbiol. Resour. Announc.">
        <title>Antarctic desert soil bacteria exhibit high novel natural product potential, evaluated through long-read genome sequencing and comparative genomics.</title>
        <authorList>
            <person name="Benaud N."/>
            <person name="Edwards R.J."/>
            <person name="Amos T.G."/>
            <person name="D'Agostino P.M."/>
            <person name="Gutierrez-Chavez C."/>
            <person name="Montgomery K."/>
            <person name="Nicetic I."/>
            <person name="Ferrari B.C."/>
        </authorList>
    </citation>
    <scope>NUCLEOTIDE SEQUENCE [LARGE SCALE GENOMIC DNA]</scope>
    <source>
        <strain evidence="4 5">SPB151</strain>
    </source>
</reference>
<evidence type="ECO:0000256" key="1">
    <source>
        <dbReference type="ARBA" id="ARBA00022801"/>
    </source>
</evidence>
<dbReference type="Pfam" id="PF03403">
    <property type="entry name" value="PAF-AH_p_II"/>
    <property type="match status" value="1"/>
</dbReference>
<keyword evidence="3" id="KW-0443">Lipid metabolism</keyword>
<dbReference type="InterPro" id="IPR029058">
    <property type="entry name" value="AB_hydrolase_fold"/>
</dbReference>
<organism evidence="4 5">
    <name type="scientific">Kribbella qitaiheensis</name>
    <dbReference type="NCBI Taxonomy" id="1544730"/>
    <lineage>
        <taxon>Bacteria</taxon>
        <taxon>Bacillati</taxon>
        <taxon>Actinomycetota</taxon>
        <taxon>Actinomycetes</taxon>
        <taxon>Propionibacteriales</taxon>
        <taxon>Kribbellaceae</taxon>
        <taxon>Kribbella</taxon>
    </lineage>
</organism>
<keyword evidence="1" id="KW-0378">Hydrolase</keyword>
<dbReference type="GO" id="GO:0016042">
    <property type="term" value="P:lipid catabolic process"/>
    <property type="evidence" value="ECO:0007669"/>
    <property type="project" value="UniProtKB-KW"/>
</dbReference>
<dbReference type="KEGG" id="kqi:F1D05_23570"/>
<reference evidence="5" key="1">
    <citation type="submission" date="2019-09" db="EMBL/GenBank/DDBJ databases">
        <title>Antimicrobial potential of Antarctic Bacteria.</title>
        <authorList>
            <person name="Benaud N."/>
            <person name="Edwards R.J."/>
            <person name="Ferrari B.C."/>
        </authorList>
    </citation>
    <scope>NUCLEOTIDE SEQUENCE [LARGE SCALE GENOMIC DNA]</scope>
    <source>
        <strain evidence="5">SPB151</strain>
    </source>
</reference>
<proteinExistence type="predicted"/>
<dbReference type="RefSeq" id="WP_185442511.1">
    <property type="nucleotide sequence ID" value="NZ_CP043661.1"/>
</dbReference>
<keyword evidence="5" id="KW-1185">Reference proteome</keyword>
<sequence length="351" mass="38724">MVSVWYPARTGSDGPVAKYMPSKTADAVQAPWVWAGLPEGTFDYANSKTHGQVGVPVQRGKHAVVLFSPGYPFSRLLNTVQVEELAGHGYVVVTIDHTHEGPVTFPGGRFVPGLEDEPDGPTYQRAIATRTADTRFVLDQLTLLSYGVNPDAEGRALPFGLRTSLDLHKIGMFGFSAGGFTTANAMLEDPRIEAGADLDGMLQYDFDNGPLGKVAKQGLNRPFLLFGSDTSQRTDPKSAYYDKSWASFWQAQQGWKLNLQLPGSLHQSFSDYQLVYPQLLPKIFGEGSIVDDSIELRVGTVAPDRSVAAQRAYLVAFFDQFLTHRPQTLLRKQSPKYPEVEFAHSDIRPLR</sequence>
<dbReference type="EMBL" id="CP043661">
    <property type="protein sequence ID" value="QNE20340.1"/>
    <property type="molecule type" value="Genomic_DNA"/>
</dbReference>
<evidence type="ECO:0000256" key="2">
    <source>
        <dbReference type="ARBA" id="ARBA00022963"/>
    </source>
</evidence>
<dbReference type="PANTHER" id="PTHR10272:SF0">
    <property type="entry name" value="PLATELET-ACTIVATING FACTOR ACETYLHYDROLASE"/>
    <property type="match status" value="1"/>
</dbReference>
<dbReference type="GO" id="GO:0003847">
    <property type="term" value="F:1-alkyl-2-acetylglycerophosphocholine esterase activity"/>
    <property type="evidence" value="ECO:0007669"/>
    <property type="project" value="TreeGrafter"/>
</dbReference>
<gene>
    <name evidence="4" type="ORF">F1D05_23570</name>
</gene>
<accession>A0A7G6X275</accession>
<dbReference type="AlphaFoldDB" id="A0A7G6X275"/>
<dbReference type="PANTHER" id="PTHR10272">
    <property type="entry name" value="PLATELET-ACTIVATING FACTOR ACETYLHYDROLASE"/>
    <property type="match status" value="1"/>
</dbReference>
<dbReference type="SUPFAM" id="SSF53474">
    <property type="entry name" value="alpha/beta-Hydrolases"/>
    <property type="match status" value="1"/>
</dbReference>
<protein>
    <submittedName>
        <fullName evidence="4">Lipase</fullName>
    </submittedName>
</protein>
<dbReference type="Proteomes" id="UP000515563">
    <property type="component" value="Chromosome"/>
</dbReference>